<feature type="domain" description="EamA" evidence="7">
    <location>
        <begin position="162"/>
        <end position="296"/>
    </location>
</feature>
<evidence type="ECO:0000256" key="4">
    <source>
        <dbReference type="ARBA" id="ARBA00022989"/>
    </source>
</evidence>
<evidence type="ECO:0000256" key="2">
    <source>
        <dbReference type="ARBA" id="ARBA00022475"/>
    </source>
</evidence>
<dbReference type="Pfam" id="PF00892">
    <property type="entry name" value="EamA"/>
    <property type="match status" value="2"/>
</dbReference>
<dbReference type="OrthoDB" id="8162550at2"/>
<keyword evidence="3 6" id="KW-0812">Transmembrane</keyword>
<dbReference type="PANTHER" id="PTHR42920">
    <property type="entry name" value="OS03G0707200 PROTEIN-RELATED"/>
    <property type="match status" value="1"/>
</dbReference>
<reference evidence="8 9" key="1">
    <citation type="submission" date="2016-12" db="EMBL/GenBank/DDBJ databases">
        <authorList>
            <person name="Song W.-J."/>
            <person name="Kurnit D.M."/>
        </authorList>
    </citation>
    <scope>NUCLEOTIDE SEQUENCE [LARGE SCALE GENOMIC DNA]</scope>
    <source>
        <strain evidence="8 9">IMCC3135</strain>
    </source>
</reference>
<dbReference type="EMBL" id="CP018632">
    <property type="protein sequence ID" value="ASJ72584.1"/>
    <property type="molecule type" value="Genomic_DNA"/>
</dbReference>
<accession>A0A2Z2NZM9</accession>
<evidence type="ECO:0000256" key="3">
    <source>
        <dbReference type="ARBA" id="ARBA00022692"/>
    </source>
</evidence>
<dbReference type="Proteomes" id="UP000250079">
    <property type="component" value="Chromosome"/>
</dbReference>
<feature type="transmembrane region" description="Helical" evidence="6">
    <location>
        <begin position="255"/>
        <end position="273"/>
    </location>
</feature>
<evidence type="ECO:0000256" key="1">
    <source>
        <dbReference type="ARBA" id="ARBA00004651"/>
    </source>
</evidence>
<keyword evidence="9" id="KW-1185">Reference proteome</keyword>
<evidence type="ECO:0000259" key="7">
    <source>
        <dbReference type="Pfam" id="PF00892"/>
    </source>
</evidence>
<feature type="transmembrane region" description="Helical" evidence="6">
    <location>
        <begin position="279"/>
        <end position="298"/>
    </location>
</feature>
<dbReference type="InterPro" id="IPR037185">
    <property type="entry name" value="EmrE-like"/>
</dbReference>
<feature type="transmembrane region" description="Helical" evidence="6">
    <location>
        <begin position="192"/>
        <end position="211"/>
    </location>
</feature>
<feature type="transmembrane region" description="Helical" evidence="6">
    <location>
        <begin position="50"/>
        <end position="68"/>
    </location>
</feature>
<comment type="subcellular location">
    <subcellularLocation>
        <location evidence="1">Cell membrane</location>
        <topology evidence="1">Multi-pass membrane protein</topology>
    </subcellularLocation>
</comment>
<keyword evidence="2" id="KW-1003">Cell membrane</keyword>
<feature type="transmembrane region" description="Helical" evidence="6">
    <location>
        <begin position="15"/>
        <end position="35"/>
    </location>
</feature>
<feature type="transmembrane region" description="Helical" evidence="6">
    <location>
        <begin position="223"/>
        <end position="243"/>
    </location>
</feature>
<sequence length="300" mass="32373">MTVASTALLIDRRKLWVGTSAACAVSLIWATWLVASRSGAQSSLTVYDLAAFRYGISAVFALPFVLYFKPWRTMSIRRMGIVTFLLSPVYILFVFSGFLYAPAAHGGIFMNGALPAITLLIGWLWLSERASGWQLLGVALIMIGAVLAVVDTTQLDIADSWIGDLMFLTGGIFFSGYLVVGRLWQVTTSQVLLCSSVLNALLYMPIWYWLLPSGIEQATEGQLVLQVLYQGLIPGLIGLLLVATAARNIGSATTAAFMASVPALGTVLSIVYLGEMPGFLGWLSLLILTPGILIVALVKR</sequence>
<dbReference type="PANTHER" id="PTHR42920:SF5">
    <property type="entry name" value="EAMA DOMAIN-CONTAINING PROTEIN"/>
    <property type="match status" value="1"/>
</dbReference>
<organism evidence="8 9">
    <name type="scientific">Granulosicoccus antarcticus IMCC3135</name>
    <dbReference type="NCBI Taxonomy" id="1192854"/>
    <lineage>
        <taxon>Bacteria</taxon>
        <taxon>Pseudomonadati</taxon>
        <taxon>Pseudomonadota</taxon>
        <taxon>Gammaproteobacteria</taxon>
        <taxon>Chromatiales</taxon>
        <taxon>Granulosicoccaceae</taxon>
        <taxon>Granulosicoccus</taxon>
    </lineage>
</organism>
<dbReference type="InterPro" id="IPR000620">
    <property type="entry name" value="EamA_dom"/>
</dbReference>
<dbReference type="GO" id="GO:0005886">
    <property type="term" value="C:plasma membrane"/>
    <property type="evidence" value="ECO:0007669"/>
    <property type="project" value="UniProtKB-SubCell"/>
</dbReference>
<feature type="transmembrane region" description="Helical" evidence="6">
    <location>
        <begin position="107"/>
        <end position="126"/>
    </location>
</feature>
<dbReference type="SUPFAM" id="SSF103481">
    <property type="entry name" value="Multidrug resistance efflux transporter EmrE"/>
    <property type="match status" value="2"/>
</dbReference>
<dbReference type="KEGG" id="gai:IMCC3135_12480"/>
<keyword evidence="4 6" id="KW-1133">Transmembrane helix</keyword>
<evidence type="ECO:0000313" key="9">
    <source>
        <dbReference type="Proteomes" id="UP000250079"/>
    </source>
</evidence>
<dbReference type="RefSeq" id="WP_088917885.1">
    <property type="nucleotide sequence ID" value="NZ_CP018632.1"/>
</dbReference>
<keyword evidence="5 6" id="KW-0472">Membrane</keyword>
<evidence type="ECO:0000313" key="8">
    <source>
        <dbReference type="EMBL" id="ASJ72584.1"/>
    </source>
</evidence>
<feature type="transmembrane region" description="Helical" evidence="6">
    <location>
        <begin position="162"/>
        <end position="180"/>
    </location>
</feature>
<dbReference type="InterPro" id="IPR051258">
    <property type="entry name" value="Diverse_Substrate_Transporter"/>
</dbReference>
<protein>
    <recommendedName>
        <fullName evidence="7">EamA domain-containing protein</fullName>
    </recommendedName>
</protein>
<feature type="transmembrane region" description="Helical" evidence="6">
    <location>
        <begin position="133"/>
        <end position="150"/>
    </location>
</feature>
<evidence type="ECO:0000256" key="5">
    <source>
        <dbReference type="ARBA" id="ARBA00023136"/>
    </source>
</evidence>
<feature type="domain" description="EamA" evidence="7">
    <location>
        <begin position="18"/>
        <end position="149"/>
    </location>
</feature>
<feature type="transmembrane region" description="Helical" evidence="6">
    <location>
        <begin position="80"/>
        <end position="101"/>
    </location>
</feature>
<gene>
    <name evidence="8" type="ORF">IMCC3135_12480</name>
</gene>
<proteinExistence type="predicted"/>
<name>A0A2Z2NZM9_9GAMM</name>
<evidence type="ECO:0000256" key="6">
    <source>
        <dbReference type="SAM" id="Phobius"/>
    </source>
</evidence>
<dbReference type="AlphaFoldDB" id="A0A2Z2NZM9"/>